<gene>
    <name evidence="3" type="ORF">ELUMI_v1c00730</name>
</gene>
<dbReference type="Proteomes" id="UP000232063">
    <property type="component" value="Chromosome"/>
</dbReference>
<evidence type="ECO:0000313" key="4">
    <source>
        <dbReference type="Proteomes" id="UP000232063"/>
    </source>
</evidence>
<proteinExistence type="predicted"/>
<evidence type="ECO:0000256" key="1">
    <source>
        <dbReference type="SAM" id="MobiDB-lite"/>
    </source>
</evidence>
<name>A0A2K8NVM8_9MOLU</name>
<evidence type="ECO:0000313" key="3">
    <source>
        <dbReference type="EMBL" id="ATZ16801.1"/>
    </source>
</evidence>
<dbReference type="Pfam" id="PF03382">
    <property type="entry name" value="DUF285"/>
    <property type="match status" value="1"/>
</dbReference>
<dbReference type="KEGG" id="elj:ELUMI_v1c00730"/>
<dbReference type="AlphaFoldDB" id="A0A2K8NVM8"/>
<feature type="signal peptide" evidence="2">
    <location>
        <begin position="1"/>
        <end position="20"/>
    </location>
</feature>
<accession>A0A2K8NVM8</accession>
<organism evidence="3 4">
    <name type="scientific">Williamsoniiplasma luminosum</name>
    <dbReference type="NCBI Taxonomy" id="214888"/>
    <lineage>
        <taxon>Bacteria</taxon>
        <taxon>Bacillati</taxon>
        <taxon>Mycoplasmatota</taxon>
        <taxon>Mollicutes</taxon>
        <taxon>Entomoplasmatales</taxon>
        <taxon>Williamsoniiplasma</taxon>
    </lineage>
</organism>
<dbReference type="OrthoDB" id="9813840at2"/>
<keyword evidence="2" id="KW-0732">Signal</keyword>
<feature type="chain" id="PRO_5014700811" evidence="2">
    <location>
        <begin position="21"/>
        <end position="720"/>
    </location>
</feature>
<dbReference type="RefSeq" id="WP_025734717.1">
    <property type="nucleotide sequence ID" value="NZ_CP024963.1"/>
</dbReference>
<protein>
    <submittedName>
        <fullName evidence="3">Uncharacterized protein</fullName>
    </submittedName>
</protein>
<dbReference type="EMBL" id="CP024963">
    <property type="protein sequence ID" value="ATZ16801.1"/>
    <property type="molecule type" value="Genomic_DNA"/>
</dbReference>
<evidence type="ECO:0000256" key="2">
    <source>
        <dbReference type="SAM" id="SignalP"/>
    </source>
</evidence>
<sequence>MKKLLSLLGTLGLVSTSATAVISLTTIPKSKEGEEAPEVTALKKLIIEAEELVKNEGQDKTNEANKKLFNAIGEAKGTLEIYENTKENGDALSNATTTLEQAMNKFKDSNSNAYAEITRLNTRIEQAENIIKGYEEQGQGEQKPPAPETSFKTRNLDETQPETKPAKADPIEALKKALEEAKDVLGGKDKLPMSKQNDVNLAANNLQNAMLIYKGNEKSVDKSKLTAAYQEGNSYWGSDAGHKHNNIARGTFEIVLKGAFQILISSELSGVEGQKVVDGWTQKVEEAFVIFKDSNKEKAKNLPNLKTLLEEAKTIAKLDKHRYKNKESRKEFEEKIATAQGIVNGEPSIDREKFVEAKIKELEAAIKTFEAAENEPANIETFKTTIEQATKLQNGNKDKKRPGDIKTFEAALKRATEFLGTSPTIDKQGEVENEHEILWDAMLHFAGQKNRSYIQLYIPAYTSLGLLPNNDKDTVKNAIIEKFKDTPVKEGDDYTIGDPTIDDVDKGDVAKWYVKIEGIGNYRSNSILIFTLPIGHIQKEIEDMIHSSKEIWKIGPLQKAIEDKKIDRKNAIEVDTEFEYADIGVKRFSIKANEKSNYSRYKGGFIVDQILNRETQSLTMYLDIWGNLKWIDGVAPEGTKEIVNLGWDKTGKAYKMPSTVQKVPKYVSPNITNMDSMFEGAKDFNQDLSGWDVSKVTSYKDFDKDATAWTLPKPNFVHNI</sequence>
<dbReference type="NCBIfam" id="NF038029">
    <property type="entry name" value="LP_plasma"/>
    <property type="match status" value="1"/>
</dbReference>
<dbReference type="InterPro" id="IPR005046">
    <property type="entry name" value="DUF285"/>
</dbReference>
<dbReference type="InterPro" id="IPR054816">
    <property type="entry name" value="Lipoprotein_mollicutes-type_CS"/>
</dbReference>
<feature type="region of interest" description="Disordered" evidence="1">
    <location>
        <begin position="134"/>
        <end position="167"/>
    </location>
</feature>
<reference evidence="3 4" key="1">
    <citation type="submission" date="2017-11" db="EMBL/GenBank/DDBJ databases">
        <title>Genome sequence of Entomoplasma luminosum PIMN-1 (ATCC 49195).</title>
        <authorList>
            <person name="Lo W.-S."/>
            <person name="Gasparich G.E."/>
            <person name="Kuo C.-H."/>
        </authorList>
    </citation>
    <scope>NUCLEOTIDE SEQUENCE [LARGE SCALE GENOMIC DNA]</scope>
    <source>
        <strain evidence="3 4">PIMN-1</strain>
    </source>
</reference>
<keyword evidence="4" id="KW-1185">Reference proteome</keyword>